<proteinExistence type="predicted"/>
<protein>
    <recommendedName>
        <fullName evidence="1">FBD domain-containing protein</fullName>
    </recommendedName>
</protein>
<dbReference type="AlphaFoldDB" id="A0A7S6WNQ8"/>
<dbReference type="RefSeq" id="WP_194075599.1">
    <property type="nucleotide sequence ID" value="NZ_CP061839.1"/>
</dbReference>
<evidence type="ECO:0000313" key="2">
    <source>
        <dbReference type="EMBL" id="QOW59972.1"/>
    </source>
</evidence>
<name>A0A7S6WNQ8_9SPIR</name>
<gene>
    <name evidence="2" type="ORF">IFE08_08880</name>
</gene>
<organism evidence="2 3">
    <name type="scientific">Treponema pedis</name>
    <dbReference type="NCBI Taxonomy" id="409322"/>
    <lineage>
        <taxon>Bacteria</taxon>
        <taxon>Pseudomonadati</taxon>
        <taxon>Spirochaetota</taxon>
        <taxon>Spirochaetia</taxon>
        <taxon>Spirochaetales</taxon>
        <taxon>Treponemataceae</taxon>
        <taxon>Treponema</taxon>
    </lineage>
</organism>
<evidence type="ECO:0000313" key="3">
    <source>
        <dbReference type="Proteomes" id="UP000593915"/>
    </source>
</evidence>
<dbReference type="Proteomes" id="UP000593915">
    <property type="component" value="Chromosome"/>
</dbReference>
<feature type="domain" description="FBD" evidence="1">
    <location>
        <begin position="7"/>
        <end position="32"/>
    </location>
</feature>
<dbReference type="InterPro" id="IPR006566">
    <property type="entry name" value="FBD"/>
</dbReference>
<reference evidence="2 3" key="1">
    <citation type="submission" date="2020-09" db="EMBL/GenBank/DDBJ databases">
        <title>Characterization of Treponema spp. from bovine digital dermatitis in Korea.</title>
        <authorList>
            <person name="Espiritu H.M."/>
            <person name="Cho Y.I."/>
            <person name="Mamuad L."/>
        </authorList>
    </citation>
    <scope>NUCLEOTIDE SEQUENCE [LARGE SCALE GENOMIC DNA]</scope>
    <source>
        <strain evidence="2 3">KS1</strain>
    </source>
</reference>
<dbReference type="Pfam" id="PF08387">
    <property type="entry name" value="FBD"/>
    <property type="match status" value="1"/>
</dbReference>
<dbReference type="EMBL" id="CP061839">
    <property type="protein sequence ID" value="QOW59972.1"/>
    <property type="molecule type" value="Genomic_DNA"/>
</dbReference>
<evidence type="ECO:0000259" key="1">
    <source>
        <dbReference type="Pfam" id="PF08387"/>
    </source>
</evidence>
<accession>A0A7S6WNQ8</accession>
<sequence>MTKITIFTKYGGAETEVSLVRYIMRIAKSLKEIGESITITPNVQIHIEVRIDGQGYKFGDPSGCSHLRFLKKRGVMANTIAITQEQLELPIPELLSFFKNNILLGLSQILDRLLNEKYILNKENILSMVATSIDGINI</sequence>